<dbReference type="KEGG" id="hhl:Halha_1721"/>
<accession>L0KC46</accession>
<name>L0KC46_HALHC</name>
<gene>
    <name evidence="2" type="ordered locus">Halha_1721</name>
</gene>
<evidence type="ECO:0000313" key="3">
    <source>
        <dbReference type="Proteomes" id="UP000010880"/>
    </source>
</evidence>
<dbReference type="Proteomes" id="UP000010880">
    <property type="component" value="Chromosome"/>
</dbReference>
<evidence type="ECO:0000313" key="2">
    <source>
        <dbReference type="EMBL" id="AGB41658.1"/>
    </source>
</evidence>
<evidence type="ECO:0000259" key="1">
    <source>
        <dbReference type="PROSITE" id="PS51175"/>
    </source>
</evidence>
<protein>
    <submittedName>
        <fullName evidence="2">CBM6-containing protein</fullName>
    </submittedName>
</protein>
<dbReference type="AlphaFoldDB" id="L0KC46"/>
<dbReference type="RefSeq" id="WP_015327374.1">
    <property type="nucleotide sequence ID" value="NC_019978.1"/>
</dbReference>
<feature type="domain" description="CBM6" evidence="1">
    <location>
        <begin position="412"/>
        <end position="552"/>
    </location>
</feature>
<dbReference type="InterPro" id="IPR005084">
    <property type="entry name" value="CBM6"/>
</dbReference>
<dbReference type="PATRIC" id="fig|748449.3.peg.1674"/>
<dbReference type="Gene3D" id="3.20.20.80">
    <property type="entry name" value="Glycosidases"/>
    <property type="match status" value="1"/>
</dbReference>
<dbReference type="SUPFAM" id="SSF49785">
    <property type="entry name" value="Galactose-binding domain-like"/>
    <property type="match status" value="2"/>
</dbReference>
<dbReference type="HOGENOM" id="CLU_005346_0_0_9"/>
<dbReference type="STRING" id="748449.Halha_1721"/>
<dbReference type="Pfam" id="PF16990">
    <property type="entry name" value="CBM_35"/>
    <property type="match status" value="1"/>
</dbReference>
<reference evidence="3" key="1">
    <citation type="submission" date="2012-02" db="EMBL/GenBank/DDBJ databases">
        <title>The complete genome of Halobacteroides halobius DSM 5150.</title>
        <authorList>
            <person name="Lucas S."/>
            <person name="Copeland A."/>
            <person name="Lapidus A."/>
            <person name="Glavina del Rio T."/>
            <person name="Dalin E."/>
            <person name="Tice H."/>
            <person name="Bruce D."/>
            <person name="Goodwin L."/>
            <person name="Pitluck S."/>
            <person name="Peters L."/>
            <person name="Mikhailova N."/>
            <person name="Gu W."/>
            <person name="Kyrpides N."/>
            <person name="Mavromatis K."/>
            <person name="Ivanova N."/>
            <person name="Brettin T."/>
            <person name="Detter J.C."/>
            <person name="Han C."/>
            <person name="Larimer F."/>
            <person name="Land M."/>
            <person name="Hauser L."/>
            <person name="Markowitz V."/>
            <person name="Cheng J.-F."/>
            <person name="Hugenholtz P."/>
            <person name="Woyke T."/>
            <person name="Wu D."/>
            <person name="Tindall B."/>
            <person name="Pomrenke H."/>
            <person name="Brambilla E."/>
            <person name="Klenk H.-P."/>
            <person name="Eisen J.A."/>
        </authorList>
    </citation>
    <scope>NUCLEOTIDE SEQUENCE [LARGE SCALE GENOMIC DNA]</scope>
    <source>
        <strain evidence="3">ATCC 35273 / DSM 5150 / MD-1</strain>
    </source>
</reference>
<proteinExistence type="predicted"/>
<dbReference type="Gene3D" id="2.60.120.260">
    <property type="entry name" value="Galactose-binding domain-like"/>
    <property type="match status" value="2"/>
</dbReference>
<dbReference type="InterPro" id="IPR017853">
    <property type="entry name" value="GH"/>
</dbReference>
<dbReference type="eggNOG" id="COG1208">
    <property type="taxonomic scope" value="Bacteria"/>
</dbReference>
<dbReference type="OrthoDB" id="9809583at2"/>
<feature type="domain" description="CBM6" evidence="1">
    <location>
        <begin position="629"/>
        <end position="765"/>
    </location>
</feature>
<dbReference type="SUPFAM" id="SSF51445">
    <property type="entry name" value="(Trans)glycosidases"/>
    <property type="match status" value="1"/>
</dbReference>
<dbReference type="CDD" id="cd04081">
    <property type="entry name" value="CBM35_galactosidase-like"/>
    <property type="match status" value="1"/>
</dbReference>
<keyword evidence="3" id="KW-1185">Reference proteome</keyword>
<dbReference type="EMBL" id="CP003359">
    <property type="protein sequence ID" value="AGB41658.1"/>
    <property type="molecule type" value="Genomic_DNA"/>
</dbReference>
<dbReference type="GO" id="GO:0030246">
    <property type="term" value="F:carbohydrate binding"/>
    <property type="evidence" value="ECO:0007669"/>
    <property type="project" value="InterPro"/>
</dbReference>
<sequence>MKDRIKVDLTKDTGEIKYGGIGFLYGLGDDGIPSENVLAPLNLQVAAQKPPGGLQHPNGDAFEVAEMYKKAGGKQIQIYLQDIYADWPYEDQGIDDYLTKVEQIAEQVANHSHRDLFVYVPFNEPDAIWYNMDDKKEEFFNDWKLVYEKIREIDATALIAGSNNSYYNEEFYADFMAFAQENNCLPDIITWHELDTHFYVDWYKHYNSYRNIEESLGIFPKEIAINEYGTFMDLSVPGQLIQWLARFEDSKVDACLAYWHDAGALDDLAVENNKVTGAWWLYKWYSDMAGHTVEVTPPQKNEAGLQGIASLDNDKQEARLLLGGADGDTDIIIEGIDNKSYFNDSVHVKILSTEWTGQKGASNGPNLELAGNYKVVDGKLTVRIPDMDISAAYQMIITANSEGANYQKPWQVSYQAQDAKVTNASIYSGGYFDGTNLYNPKQNYNAQGQRVGDIIRDGSQVEFTVEVPDTGDYLMEIFYGNGHGDIAQQLLKVDDGKWDITKYPPTVDWQYESKKAINLHLEVGVHTITFAKYSSTVGRANLSVDLDKIDLTYLESDTNNQFSRVGYIESYAFNQDQGFVISVKENGYYVLKSNCNQQIIFLQAGINLISCCNASVDTIELKKGEGPISAYEAESSLNTLKGTATIKKNKYASGGEYVGKIGQGAENSLTFNQVNVSEAGSYKLVIYYANAEKSGGHDYNVDIVDRVADINVNGNRSKRIYFRNTFAWNYYQTTVVDVQLKAGDNRITFFNDTGFAPDIDKIEIYYNLFN</sequence>
<dbReference type="PROSITE" id="PS51175">
    <property type="entry name" value="CBM6"/>
    <property type="match status" value="2"/>
</dbReference>
<dbReference type="InterPro" id="IPR008979">
    <property type="entry name" value="Galactose-bd-like_sf"/>
</dbReference>
<organism evidence="2 3">
    <name type="scientific">Halobacteroides halobius (strain ATCC 35273 / DSM 5150 / MD-1)</name>
    <dbReference type="NCBI Taxonomy" id="748449"/>
    <lineage>
        <taxon>Bacteria</taxon>
        <taxon>Bacillati</taxon>
        <taxon>Bacillota</taxon>
        <taxon>Clostridia</taxon>
        <taxon>Halanaerobiales</taxon>
        <taxon>Halobacteroidaceae</taxon>
        <taxon>Halobacteroides</taxon>
    </lineage>
</organism>